<dbReference type="InterPro" id="IPR003593">
    <property type="entry name" value="AAA+_ATPase"/>
</dbReference>
<evidence type="ECO:0000256" key="11">
    <source>
        <dbReference type="SAM" id="Phobius"/>
    </source>
</evidence>
<evidence type="ECO:0000256" key="2">
    <source>
        <dbReference type="ARBA" id="ARBA00022448"/>
    </source>
</evidence>
<feature type="domain" description="ABC transporter" evidence="12">
    <location>
        <begin position="665"/>
        <end position="901"/>
    </location>
</feature>
<feature type="transmembrane region" description="Helical" evidence="11">
    <location>
        <begin position="578"/>
        <end position="595"/>
    </location>
</feature>
<keyword evidence="5" id="KW-0067">ATP-binding</keyword>
<sequence length="1054" mass="116972">MEALKDGRGFQPSLAEVIFRNSQLCYPVVLLFAFIISAGIHSIVTSKTEEEVVAPTVKGPGGKPLPFTKRRREHHDTQAPFVHNGDVAKTVFQYLSAGLVLSFVANGAAIALRALSARGEKGEVGDWWCEEQRIVYVAGSAFFYVYVLITLFDWENSPNIVHFITWILGLGGELVVLLSFALIVTGSHYPNLGAHDSIPKLANGPDGWDLVDLSIGAVRILLITIMVFTYAALTTRKCIKEKQRYDEEASHSDSEESSPLLNGNHLNYQTGSNRCDDRRLPRTDSGFATGNGAGEAGCQQRDAEAAFYRPEKLPHKTWFEYCRGYSVFFPYLWPANSLKLQGIILVCFVLVVFQRVVNIAVPAQMGKVTDTLEPKDGVFTMPWAQVGLLVLYKLLQGPSGLLGSLRSILWIPVSQHTYRALTTAAFEHVHSLSLDFHLGKRTGEVLSALNKGASINQFLEQTTFQVVPMLVDLFIAIIFFYVKFGPMYALFVSVITFYYLYLTIRMAATRADQRRDMVNADREEEAVKNDSITSYETVKYFNAEKYEFARYRNAILSFQAAEAKVTWGMNHMNMCQSMVFMCGFLVIMMTCAYQVSQGTRTLGEFVSLMTYLGQLQGPLNFFGTFYRTVQQAMISGERLLELFKIQPSVIDGPEVVDLARCSGHLKWKNVGFSYDKRRPALHDLSFECKPGTTTAFVGESGGGKSTVFRLMFRYYNCQEGSIEMDGHDVKDLTIDSVRRFIGVVPQDTILFNETLMYNLKYANPTATEEDVYDACRAAAIHDRILSFPDGYATKVGERGLRLSGGEKQRVAIARTILKNPQIIMLDEATSALDGETEQKIQNKLISGNFGKDRTLLIIAHRLSTITHADQIIVLHAGTMVEKGTHEELLALGGRYASMWEKHCRAERAAEHALKATLKAQKLLSRANLSRDDDHSDDCDSMVSSGILRTGLKSPSVGSSTPDNESDTTSHRGTSSHSDDDSSASVSGSEGTLHDEASDDSHGEDNHNNTYQPRTATIQPIAGRRDNGQSLSASYASRSRLSSSYSLPPRVRAST</sequence>
<evidence type="ECO:0000256" key="7">
    <source>
        <dbReference type="ARBA" id="ARBA00022989"/>
    </source>
</evidence>
<dbReference type="FunFam" id="1.20.1560.10:FF:000050">
    <property type="entry name" value="Vacuolar ABC heavy metal transporter (Hmt1)"/>
    <property type="match status" value="1"/>
</dbReference>
<dbReference type="CDD" id="cd18583">
    <property type="entry name" value="ABC_6TM_HMT1"/>
    <property type="match status" value="1"/>
</dbReference>
<accession>A0A8S8ZSE0</accession>
<dbReference type="GO" id="GO:0000329">
    <property type="term" value="C:fungal-type vacuole membrane"/>
    <property type="evidence" value="ECO:0007669"/>
    <property type="project" value="EnsemblFungi"/>
</dbReference>
<feature type="transmembrane region" description="Helical" evidence="11">
    <location>
        <begin position="210"/>
        <end position="233"/>
    </location>
</feature>
<keyword evidence="4" id="KW-0547">Nucleotide-binding</keyword>
<dbReference type="AlphaFoldDB" id="A0A8S8ZSE0"/>
<proteinExistence type="inferred from homology"/>
<dbReference type="InterPro" id="IPR036640">
    <property type="entry name" value="ABC1_TM_sf"/>
</dbReference>
<dbReference type="Proteomes" id="UP000433876">
    <property type="component" value="Unassembled WGS sequence"/>
</dbReference>
<evidence type="ECO:0000313" key="15">
    <source>
        <dbReference type="Proteomes" id="UP000433876"/>
    </source>
</evidence>
<evidence type="ECO:0000256" key="3">
    <source>
        <dbReference type="ARBA" id="ARBA00022692"/>
    </source>
</evidence>
<keyword evidence="2" id="KW-0813">Transport</keyword>
<dbReference type="GO" id="GO:0005524">
    <property type="term" value="F:ATP binding"/>
    <property type="evidence" value="ECO:0007669"/>
    <property type="project" value="UniProtKB-KW"/>
</dbReference>
<dbReference type="PROSITE" id="PS50929">
    <property type="entry name" value="ABC_TM1F"/>
    <property type="match status" value="1"/>
</dbReference>
<evidence type="ECO:0000259" key="13">
    <source>
        <dbReference type="PROSITE" id="PS50929"/>
    </source>
</evidence>
<feature type="compositionally biased region" description="Polar residues" evidence="10">
    <location>
        <begin position="1007"/>
        <end position="1017"/>
    </location>
</feature>
<dbReference type="InterPro" id="IPR027417">
    <property type="entry name" value="P-loop_NTPase"/>
</dbReference>
<dbReference type="PANTHER" id="PTHR24221:SF651">
    <property type="entry name" value="HEAVY METAL TOLERANCE PROTEIN"/>
    <property type="match status" value="1"/>
</dbReference>
<dbReference type="GO" id="GO:0098849">
    <property type="term" value="P:cellular detoxification of cadmium ion"/>
    <property type="evidence" value="ECO:0007669"/>
    <property type="project" value="EnsemblFungi"/>
</dbReference>
<dbReference type="GO" id="GO:0044604">
    <property type="term" value="F:ABC-type phytochelatin transporter activity"/>
    <property type="evidence" value="ECO:0007669"/>
    <property type="project" value="EnsemblFungi"/>
</dbReference>
<evidence type="ECO:0000259" key="12">
    <source>
        <dbReference type="PROSITE" id="PS50893"/>
    </source>
</evidence>
<evidence type="ECO:0000256" key="4">
    <source>
        <dbReference type="ARBA" id="ARBA00022741"/>
    </source>
</evidence>
<dbReference type="GO" id="GO:0036246">
    <property type="term" value="P:phytochelatin 2 import into vacuole"/>
    <property type="evidence" value="ECO:0007669"/>
    <property type="project" value="EnsemblFungi"/>
</dbReference>
<keyword evidence="3 11" id="KW-0812">Transmembrane</keyword>
<evidence type="ECO:0000256" key="9">
    <source>
        <dbReference type="ARBA" id="ARBA00024363"/>
    </source>
</evidence>
<feature type="transmembrane region" description="Helical" evidence="11">
    <location>
        <begin position="464"/>
        <end position="482"/>
    </location>
</feature>
<organism evidence="14 15">
    <name type="scientific">Sordaria macrospora</name>
    <dbReference type="NCBI Taxonomy" id="5147"/>
    <lineage>
        <taxon>Eukaryota</taxon>
        <taxon>Fungi</taxon>
        <taxon>Dikarya</taxon>
        <taxon>Ascomycota</taxon>
        <taxon>Pezizomycotina</taxon>
        <taxon>Sordariomycetes</taxon>
        <taxon>Sordariomycetidae</taxon>
        <taxon>Sordariales</taxon>
        <taxon>Sordariaceae</taxon>
        <taxon>Sordaria</taxon>
    </lineage>
</organism>
<dbReference type="SUPFAM" id="SSF90123">
    <property type="entry name" value="ABC transporter transmembrane region"/>
    <property type="match status" value="1"/>
</dbReference>
<dbReference type="Pfam" id="PF00005">
    <property type="entry name" value="ABC_tran"/>
    <property type="match status" value="1"/>
</dbReference>
<evidence type="ECO:0008006" key="16">
    <source>
        <dbReference type="Google" id="ProtNLM"/>
    </source>
</evidence>
<feature type="compositionally biased region" description="Low complexity" evidence="10">
    <location>
        <begin position="1029"/>
        <end position="1045"/>
    </location>
</feature>
<feature type="region of interest" description="Disordered" evidence="10">
    <location>
        <begin position="927"/>
        <end position="1054"/>
    </location>
</feature>
<dbReference type="Gene3D" id="1.20.1560.10">
    <property type="entry name" value="ABC transporter type 1, transmembrane domain"/>
    <property type="match status" value="1"/>
</dbReference>
<dbReference type="PROSITE" id="PS00211">
    <property type="entry name" value="ABC_TRANSPORTER_1"/>
    <property type="match status" value="1"/>
</dbReference>
<dbReference type="InterPro" id="IPR011527">
    <property type="entry name" value="ABC1_TM_dom"/>
</dbReference>
<dbReference type="SUPFAM" id="SSF52540">
    <property type="entry name" value="P-loop containing nucleoside triphosphate hydrolases"/>
    <property type="match status" value="1"/>
</dbReference>
<dbReference type="Gene3D" id="3.40.50.300">
    <property type="entry name" value="P-loop containing nucleotide triphosphate hydrolases"/>
    <property type="match status" value="1"/>
</dbReference>
<feature type="transmembrane region" description="Helical" evidence="11">
    <location>
        <begin position="164"/>
        <end position="189"/>
    </location>
</feature>
<dbReference type="PANTHER" id="PTHR24221">
    <property type="entry name" value="ATP-BINDING CASSETTE SUB-FAMILY B"/>
    <property type="match status" value="1"/>
</dbReference>
<feature type="transmembrane region" description="Helical" evidence="11">
    <location>
        <begin position="91"/>
        <end position="112"/>
    </location>
</feature>
<protein>
    <recommendedName>
        <fullName evidence="16">Heavy metal tolerance protein</fullName>
    </recommendedName>
</protein>
<dbReference type="InterPro" id="IPR003439">
    <property type="entry name" value="ABC_transporter-like_ATP-bd"/>
</dbReference>
<dbReference type="InterPro" id="IPR017871">
    <property type="entry name" value="ABC_transporter-like_CS"/>
</dbReference>
<feature type="transmembrane region" description="Helical" evidence="11">
    <location>
        <begin position="24"/>
        <end position="44"/>
    </location>
</feature>
<keyword evidence="6" id="KW-0809">Transit peptide</keyword>
<evidence type="ECO:0000256" key="10">
    <source>
        <dbReference type="SAM" id="MobiDB-lite"/>
    </source>
</evidence>
<keyword evidence="8 11" id="KW-0472">Membrane</keyword>
<dbReference type="GO" id="GO:0071996">
    <property type="term" value="P:glutathione transmembrane import into vacuole"/>
    <property type="evidence" value="ECO:0007669"/>
    <property type="project" value="EnsemblFungi"/>
</dbReference>
<gene>
    <name evidence="14" type="ORF">SMACR_00103</name>
</gene>
<feature type="transmembrane region" description="Helical" evidence="11">
    <location>
        <begin position="488"/>
        <end position="508"/>
    </location>
</feature>
<dbReference type="GO" id="GO:0036249">
    <property type="term" value="P:cadmium ion import into vacuole"/>
    <property type="evidence" value="ECO:0007669"/>
    <property type="project" value="EnsemblFungi"/>
</dbReference>
<reference evidence="14 15" key="1">
    <citation type="submission" date="2017-07" db="EMBL/GenBank/DDBJ databases">
        <title>Genome sequence of the Sordaria macrospora wild type strain R19027.</title>
        <authorList>
            <person name="Nowrousian M."/>
            <person name="Teichert I."/>
            <person name="Kueck U."/>
        </authorList>
    </citation>
    <scope>NUCLEOTIDE SEQUENCE [LARGE SCALE GENOMIC DNA]</scope>
    <source>
        <strain evidence="14 15">R19027</strain>
        <tissue evidence="14">Mycelium</tissue>
    </source>
</reference>
<dbReference type="FunFam" id="3.40.50.300:FF:000186">
    <property type="entry name" value="ATP-binding cassette sub-family B member 7, mitochondrial"/>
    <property type="match status" value="1"/>
</dbReference>
<evidence type="ECO:0000256" key="8">
    <source>
        <dbReference type="ARBA" id="ARBA00023136"/>
    </source>
</evidence>
<comment type="caution">
    <text evidence="14">The sequence shown here is derived from an EMBL/GenBank/DDBJ whole genome shotgun (WGS) entry which is preliminary data.</text>
</comment>
<dbReference type="SMART" id="SM00382">
    <property type="entry name" value="AAA"/>
    <property type="match status" value="1"/>
</dbReference>
<dbReference type="Pfam" id="PF00664">
    <property type="entry name" value="ABC_membrane"/>
    <property type="match status" value="1"/>
</dbReference>
<comment type="similarity">
    <text evidence="9">Belongs to the ABC transporter superfamily. ABCB family. Heavy Metal importer (TC 3.A.1.210) subfamily.</text>
</comment>
<comment type="subcellular location">
    <subcellularLocation>
        <location evidence="1">Membrane</location>
        <topology evidence="1">Multi-pass membrane protein</topology>
    </subcellularLocation>
</comment>
<dbReference type="GO" id="GO:0016887">
    <property type="term" value="F:ATP hydrolysis activity"/>
    <property type="evidence" value="ECO:0007669"/>
    <property type="project" value="InterPro"/>
</dbReference>
<dbReference type="InterPro" id="IPR039421">
    <property type="entry name" value="Type_1_exporter"/>
</dbReference>
<dbReference type="PROSITE" id="PS50893">
    <property type="entry name" value="ABC_TRANSPORTER_2"/>
    <property type="match status" value="1"/>
</dbReference>
<feature type="domain" description="ABC transmembrane type-1" evidence="13">
    <location>
        <begin position="345"/>
        <end position="631"/>
    </location>
</feature>
<evidence type="ECO:0000256" key="5">
    <source>
        <dbReference type="ARBA" id="ARBA00022840"/>
    </source>
</evidence>
<name>A0A8S8ZSE0_SORMA</name>
<evidence type="ECO:0000256" key="1">
    <source>
        <dbReference type="ARBA" id="ARBA00004141"/>
    </source>
</evidence>
<dbReference type="EMBL" id="NMPR01000056">
    <property type="protein sequence ID" value="KAA8632358.1"/>
    <property type="molecule type" value="Genomic_DNA"/>
</dbReference>
<dbReference type="VEuPathDB" id="FungiDB:SMAC_00103"/>
<feature type="region of interest" description="Disordered" evidence="10">
    <location>
        <begin position="269"/>
        <end position="296"/>
    </location>
</feature>
<feature type="transmembrane region" description="Helical" evidence="11">
    <location>
        <begin position="133"/>
        <end position="152"/>
    </location>
</feature>
<feature type="compositionally biased region" description="Basic and acidic residues" evidence="10">
    <location>
        <begin position="991"/>
        <end position="1006"/>
    </location>
</feature>
<evidence type="ECO:0000313" key="14">
    <source>
        <dbReference type="EMBL" id="KAA8632358.1"/>
    </source>
</evidence>
<dbReference type="OMA" id="MMNICQT"/>
<keyword evidence="7 11" id="KW-1133">Transmembrane helix</keyword>
<evidence type="ECO:0000256" key="6">
    <source>
        <dbReference type="ARBA" id="ARBA00022946"/>
    </source>
</evidence>